<feature type="region of interest" description="Disordered" evidence="9">
    <location>
        <begin position="176"/>
        <end position="253"/>
    </location>
</feature>
<dbReference type="Gene3D" id="6.10.250.660">
    <property type="match status" value="1"/>
</dbReference>
<evidence type="ECO:0000256" key="2">
    <source>
        <dbReference type="ARBA" id="ARBA00009008"/>
    </source>
</evidence>
<name>A0A840IGU2_9ACTN</name>
<comment type="similarity">
    <text evidence="2">Belongs to the DivIVA family.</text>
</comment>
<dbReference type="Proteomes" id="UP000585272">
    <property type="component" value="Unassembled WGS sequence"/>
</dbReference>
<sequence length="298" mass="31294">MALDRQSIEKKDFPIGRRGYDPEAVDAHLRELADEVDTLKRSARQRSETVASAASEQVRAIISAAEASASEITRQAEHEAREIRDDANAEATRTRDEANHHAHDYVGRVAEATSALLQRVDAMQGELNTLLDTLRTGAHRVHADLQLLEGNLGELASTAGRPRFELDSSDIAAPTAPTAAAGRVAVEDPEAPSRNGSAAGDPDRLVPDPDAPAPPAAGTPAPDAIDAEAPAPAAPEAASAALPEAESAGANDESARLVALDMALSGTPREETDRYLAEHFDLADRAALLDEVYASVGG</sequence>
<proteinExistence type="inferred from homology"/>
<evidence type="ECO:0000313" key="10">
    <source>
        <dbReference type="EMBL" id="MBB4663999.1"/>
    </source>
</evidence>
<dbReference type="GO" id="GO:0005737">
    <property type="term" value="C:cytoplasm"/>
    <property type="evidence" value="ECO:0007669"/>
    <property type="project" value="UniProtKB-SubCell"/>
</dbReference>
<dbReference type="InterPro" id="IPR007793">
    <property type="entry name" value="DivIVA_fam"/>
</dbReference>
<keyword evidence="7" id="KW-0131">Cell cycle</keyword>
<dbReference type="EMBL" id="JACHNU010000005">
    <property type="protein sequence ID" value="MBB4663999.1"/>
    <property type="molecule type" value="Genomic_DNA"/>
</dbReference>
<accession>A0A840IGU2</accession>
<evidence type="ECO:0000256" key="1">
    <source>
        <dbReference type="ARBA" id="ARBA00004496"/>
    </source>
</evidence>
<dbReference type="GO" id="GO:0051301">
    <property type="term" value="P:cell division"/>
    <property type="evidence" value="ECO:0007669"/>
    <property type="project" value="UniProtKB-KW"/>
</dbReference>
<dbReference type="InterPro" id="IPR019933">
    <property type="entry name" value="DivIVA_domain"/>
</dbReference>
<dbReference type="AlphaFoldDB" id="A0A840IGU2"/>
<protein>
    <recommendedName>
        <fullName evidence="3">Cell wall synthesis protein Wag31</fullName>
    </recommendedName>
    <alternativeName>
        <fullName evidence="8">Antigen 84</fullName>
    </alternativeName>
</protein>
<evidence type="ECO:0000256" key="8">
    <source>
        <dbReference type="ARBA" id="ARBA00031737"/>
    </source>
</evidence>
<comment type="caution">
    <text evidence="10">The sequence shown here is derived from an EMBL/GenBank/DDBJ whole genome shotgun (WGS) entry which is preliminary data.</text>
</comment>
<comment type="subcellular location">
    <subcellularLocation>
        <location evidence="1">Cytoplasm</location>
    </subcellularLocation>
</comment>
<feature type="region of interest" description="Disordered" evidence="9">
    <location>
        <begin position="1"/>
        <end position="20"/>
    </location>
</feature>
<dbReference type="NCBIfam" id="TIGR03544">
    <property type="entry name" value="DivI1A_domain"/>
    <property type="match status" value="1"/>
</dbReference>
<evidence type="ECO:0000256" key="7">
    <source>
        <dbReference type="ARBA" id="ARBA00023306"/>
    </source>
</evidence>
<dbReference type="PANTHER" id="PTHR35794:SF2">
    <property type="entry name" value="CELL DIVISION PROTEIN DIVIVA"/>
    <property type="match status" value="1"/>
</dbReference>
<feature type="compositionally biased region" description="Low complexity" evidence="9">
    <location>
        <begin position="218"/>
        <end position="250"/>
    </location>
</feature>
<dbReference type="Pfam" id="PF05103">
    <property type="entry name" value="DivIVA"/>
    <property type="match status" value="1"/>
</dbReference>
<gene>
    <name evidence="10" type="ORF">BDZ31_003600</name>
</gene>
<evidence type="ECO:0000256" key="4">
    <source>
        <dbReference type="ARBA" id="ARBA00022490"/>
    </source>
</evidence>
<evidence type="ECO:0000256" key="5">
    <source>
        <dbReference type="ARBA" id="ARBA00022618"/>
    </source>
</evidence>
<evidence type="ECO:0000256" key="6">
    <source>
        <dbReference type="ARBA" id="ARBA00023054"/>
    </source>
</evidence>
<evidence type="ECO:0000256" key="9">
    <source>
        <dbReference type="SAM" id="MobiDB-lite"/>
    </source>
</evidence>
<dbReference type="PANTHER" id="PTHR35794">
    <property type="entry name" value="CELL DIVISION PROTEIN DIVIVA"/>
    <property type="match status" value="1"/>
</dbReference>
<keyword evidence="6" id="KW-0175">Coiled coil</keyword>
<reference evidence="10 11" key="1">
    <citation type="submission" date="2020-08" db="EMBL/GenBank/DDBJ databases">
        <title>Genomic Encyclopedia of Archaeal and Bacterial Type Strains, Phase II (KMG-II): from individual species to whole genera.</title>
        <authorList>
            <person name="Goeker M."/>
        </authorList>
    </citation>
    <scope>NUCLEOTIDE SEQUENCE [LARGE SCALE GENOMIC DNA]</scope>
    <source>
        <strain evidence="10 11">DSM 23288</strain>
    </source>
</reference>
<evidence type="ECO:0000313" key="11">
    <source>
        <dbReference type="Proteomes" id="UP000585272"/>
    </source>
</evidence>
<keyword evidence="5" id="KW-0132">Cell division</keyword>
<keyword evidence="4" id="KW-0963">Cytoplasm</keyword>
<evidence type="ECO:0000256" key="3">
    <source>
        <dbReference type="ARBA" id="ARBA00018787"/>
    </source>
</evidence>
<dbReference type="RefSeq" id="WP_183343714.1">
    <property type="nucleotide sequence ID" value="NZ_JACHNU010000005.1"/>
</dbReference>
<keyword evidence="11" id="KW-1185">Reference proteome</keyword>
<organism evidence="10 11">
    <name type="scientific">Conexibacter arvalis</name>
    <dbReference type="NCBI Taxonomy" id="912552"/>
    <lineage>
        <taxon>Bacteria</taxon>
        <taxon>Bacillati</taxon>
        <taxon>Actinomycetota</taxon>
        <taxon>Thermoleophilia</taxon>
        <taxon>Solirubrobacterales</taxon>
        <taxon>Conexibacteraceae</taxon>
        <taxon>Conexibacter</taxon>
    </lineage>
</organism>